<organism evidence="2 3">
    <name type="scientific">Nostoc flagelliforme CCNUN1</name>
    <dbReference type="NCBI Taxonomy" id="2038116"/>
    <lineage>
        <taxon>Bacteria</taxon>
        <taxon>Bacillati</taxon>
        <taxon>Cyanobacteriota</taxon>
        <taxon>Cyanophyceae</taxon>
        <taxon>Nostocales</taxon>
        <taxon>Nostocaceae</taxon>
        <taxon>Nostoc</taxon>
    </lineage>
</organism>
<sequence length="38" mass="4385">MQRRTSFESKGLNPDFSQDFRKEGSKTATRISHKGLNE</sequence>
<gene>
    <name evidence="2" type="ORF">COO91_09338</name>
</gene>
<protein>
    <submittedName>
        <fullName evidence="2">Uncharacterized protein</fullName>
    </submittedName>
</protein>
<keyword evidence="2" id="KW-0614">Plasmid</keyword>
<keyword evidence="3" id="KW-1185">Reference proteome</keyword>
<geneLocation type="plasmid" evidence="3">
    <name>pnfsy03</name>
</geneLocation>
<evidence type="ECO:0000256" key="1">
    <source>
        <dbReference type="SAM" id="MobiDB-lite"/>
    </source>
</evidence>
<proteinExistence type="predicted"/>
<accession>A0A2K8T640</accession>
<evidence type="ECO:0000313" key="3">
    <source>
        <dbReference type="Proteomes" id="UP000232003"/>
    </source>
</evidence>
<dbReference type="EMBL" id="CP024788">
    <property type="protein sequence ID" value="AUB43167.1"/>
    <property type="molecule type" value="Genomic_DNA"/>
</dbReference>
<evidence type="ECO:0000313" key="2">
    <source>
        <dbReference type="EMBL" id="AUB43167.1"/>
    </source>
</evidence>
<feature type="region of interest" description="Disordered" evidence="1">
    <location>
        <begin position="1"/>
        <end position="38"/>
    </location>
</feature>
<dbReference type="AlphaFoldDB" id="A0A2K8T640"/>
<name>A0A2K8T640_9NOSO</name>
<dbReference type="Proteomes" id="UP000232003">
    <property type="component" value="Plasmid pNFSY03"/>
</dbReference>
<reference evidence="2 3" key="1">
    <citation type="submission" date="2017-11" db="EMBL/GenBank/DDBJ databases">
        <title>Complete genome of a free-living desiccation-tolerant cyanobacterium and its photosynthetic adaptation to extreme terrestrial habitat.</title>
        <authorList>
            <person name="Shang J."/>
        </authorList>
    </citation>
    <scope>NUCLEOTIDE SEQUENCE [LARGE SCALE GENOMIC DNA]</scope>
    <source>
        <strain evidence="2 3">CCNUN1</strain>
        <plasmid evidence="3">pnfsy03</plasmid>
    </source>
</reference>
<dbReference type="KEGG" id="nfl:COO91_09338"/>